<evidence type="ECO:0000313" key="14">
    <source>
        <dbReference type="EMBL" id="KAL2642116.1"/>
    </source>
</evidence>
<dbReference type="EMBL" id="JBHFFA010000002">
    <property type="protein sequence ID" value="KAL2642116.1"/>
    <property type="molecule type" value="Genomic_DNA"/>
</dbReference>
<feature type="domain" description="Diphthamide synthase" evidence="13">
    <location>
        <begin position="1"/>
        <end position="229"/>
    </location>
</feature>
<dbReference type="InterPro" id="IPR030662">
    <property type="entry name" value="DPH6/MJ0570"/>
</dbReference>
<organism evidence="14 15">
    <name type="scientific">Riccia fluitans</name>
    <dbReference type="NCBI Taxonomy" id="41844"/>
    <lineage>
        <taxon>Eukaryota</taxon>
        <taxon>Viridiplantae</taxon>
        <taxon>Streptophyta</taxon>
        <taxon>Embryophyta</taxon>
        <taxon>Marchantiophyta</taxon>
        <taxon>Marchantiopsida</taxon>
        <taxon>Marchantiidae</taxon>
        <taxon>Marchantiales</taxon>
        <taxon>Ricciaceae</taxon>
        <taxon>Riccia</taxon>
    </lineage>
</organism>
<comment type="caution">
    <text evidence="14">The sequence shown here is derived from an EMBL/GenBank/DDBJ whole genome shotgun (WGS) entry which is preliminary data.</text>
</comment>
<evidence type="ECO:0000256" key="7">
    <source>
        <dbReference type="ARBA" id="ARBA00022840"/>
    </source>
</evidence>
<keyword evidence="6" id="KW-0547">Nucleotide-binding</keyword>
<accession>A0ABD1Z2W3</accession>
<dbReference type="Gene3D" id="3.90.1490.10">
    <property type="entry name" value="putative n-type atp pyrophosphatase, domain 2"/>
    <property type="match status" value="1"/>
</dbReference>
<reference evidence="14 15" key="1">
    <citation type="submission" date="2024-09" db="EMBL/GenBank/DDBJ databases">
        <title>Chromosome-scale assembly of Riccia fluitans.</title>
        <authorList>
            <person name="Paukszto L."/>
            <person name="Sawicki J."/>
            <person name="Karawczyk K."/>
            <person name="Piernik-Szablinska J."/>
            <person name="Szczecinska M."/>
            <person name="Mazdziarz M."/>
        </authorList>
    </citation>
    <scope>NUCLEOTIDE SEQUENCE [LARGE SCALE GENOMIC DNA]</scope>
    <source>
        <strain evidence="14">Rf_01</strain>
        <tissue evidence="14">Aerial parts of the thallus</tissue>
    </source>
</reference>
<dbReference type="FunFam" id="3.90.1490.10:FF:000001">
    <property type="entry name" value="Diphthine--ammonia ligase"/>
    <property type="match status" value="1"/>
</dbReference>
<dbReference type="PANTHER" id="PTHR12196">
    <property type="entry name" value="DOMAIN OF UNKNOWN FUNCTION 71 DUF71 -CONTAINING PROTEIN"/>
    <property type="match status" value="1"/>
</dbReference>
<protein>
    <recommendedName>
        <fullName evidence="4">Diphthine--ammonia ligase</fullName>
        <ecNumber evidence="3">6.3.1.14</ecNumber>
    </recommendedName>
    <alternativeName>
        <fullName evidence="9">ATP-binding domain-containing protein 4</fullName>
    </alternativeName>
    <alternativeName>
        <fullName evidence="8">Diphthamide synthase</fullName>
    </alternativeName>
    <alternativeName>
        <fullName evidence="10">Diphthamide synthetase</fullName>
    </alternativeName>
    <alternativeName>
        <fullName evidence="11">Protein DPH6 homolog</fullName>
    </alternativeName>
</protein>
<keyword evidence="7" id="KW-0067">ATP-binding</keyword>
<dbReference type="Gene3D" id="3.30.1330.40">
    <property type="entry name" value="RutC-like"/>
    <property type="match status" value="2"/>
</dbReference>
<dbReference type="CDD" id="cd01994">
    <property type="entry name" value="AANH_PF0828-like"/>
    <property type="match status" value="1"/>
</dbReference>
<comment type="catalytic activity">
    <reaction evidence="12">
        <text>diphthine-[translation elongation factor 2] + NH4(+) + ATP = diphthamide-[translation elongation factor 2] + AMP + diphosphate + H(+)</text>
        <dbReference type="Rhea" id="RHEA:19753"/>
        <dbReference type="Rhea" id="RHEA-COMP:10172"/>
        <dbReference type="Rhea" id="RHEA-COMP:10174"/>
        <dbReference type="ChEBI" id="CHEBI:15378"/>
        <dbReference type="ChEBI" id="CHEBI:16692"/>
        <dbReference type="ChEBI" id="CHEBI:28938"/>
        <dbReference type="ChEBI" id="CHEBI:30616"/>
        <dbReference type="ChEBI" id="CHEBI:33019"/>
        <dbReference type="ChEBI" id="CHEBI:82696"/>
        <dbReference type="ChEBI" id="CHEBI:456215"/>
        <dbReference type="EC" id="6.3.1.14"/>
    </reaction>
</comment>
<dbReference type="PANTHER" id="PTHR12196:SF2">
    <property type="entry name" value="DIPHTHINE--AMMONIA LIGASE"/>
    <property type="match status" value="1"/>
</dbReference>
<dbReference type="GO" id="GO:0017178">
    <property type="term" value="F:diphthine-ammonia ligase activity"/>
    <property type="evidence" value="ECO:0007669"/>
    <property type="project" value="UniProtKB-EC"/>
</dbReference>
<evidence type="ECO:0000256" key="3">
    <source>
        <dbReference type="ARBA" id="ARBA00012089"/>
    </source>
</evidence>
<evidence type="ECO:0000259" key="13">
    <source>
        <dbReference type="Pfam" id="PF01902"/>
    </source>
</evidence>
<dbReference type="GO" id="GO:0005524">
    <property type="term" value="F:ATP binding"/>
    <property type="evidence" value="ECO:0007669"/>
    <property type="project" value="UniProtKB-KW"/>
</dbReference>
<evidence type="ECO:0000256" key="10">
    <source>
        <dbReference type="ARBA" id="ARBA00031552"/>
    </source>
</evidence>
<dbReference type="InterPro" id="IPR002761">
    <property type="entry name" value="Diphthami_syn_dom"/>
</dbReference>
<comment type="pathway">
    <text evidence="1">Protein modification; peptidyl-diphthamide biosynthesis.</text>
</comment>
<dbReference type="SUPFAM" id="SSF52402">
    <property type="entry name" value="Adenine nucleotide alpha hydrolases-like"/>
    <property type="match status" value="1"/>
</dbReference>
<evidence type="ECO:0000256" key="2">
    <source>
        <dbReference type="ARBA" id="ARBA00008496"/>
    </source>
</evidence>
<evidence type="ECO:0000256" key="12">
    <source>
        <dbReference type="ARBA" id="ARBA00048108"/>
    </source>
</evidence>
<dbReference type="SUPFAM" id="SSF55298">
    <property type="entry name" value="YjgF-like"/>
    <property type="match status" value="2"/>
</dbReference>
<keyword evidence="5" id="KW-0436">Ligase</keyword>
<name>A0ABD1Z2W3_9MARC</name>
<evidence type="ECO:0000256" key="9">
    <source>
        <dbReference type="ARBA" id="ARBA00031202"/>
    </source>
</evidence>
<dbReference type="Pfam" id="PF01042">
    <property type="entry name" value="Ribonuc_L-PSP"/>
    <property type="match status" value="2"/>
</dbReference>
<dbReference type="FunFam" id="3.40.50.620:FF:000069">
    <property type="entry name" value="diphthine--ammonia ligase"/>
    <property type="match status" value="1"/>
</dbReference>
<dbReference type="InterPro" id="IPR006175">
    <property type="entry name" value="YjgF/YER057c/UK114"/>
</dbReference>
<evidence type="ECO:0000256" key="6">
    <source>
        <dbReference type="ARBA" id="ARBA00022741"/>
    </source>
</evidence>
<dbReference type="InterPro" id="IPR035959">
    <property type="entry name" value="RutC-like_sf"/>
</dbReference>
<gene>
    <name evidence="14" type="ORF">R1flu_009703</name>
</gene>
<proteinExistence type="inferred from homology"/>
<dbReference type="EC" id="6.3.1.14" evidence="3"/>
<dbReference type="NCBIfam" id="TIGR00290">
    <property type="entry name" value="MJ0570_dom"/>
    <property type="match status" value="1"/>
</dbReference>
<dbReference type="Proteomes" id="UP001605036">
    <property type="component" value="Unassembled WGS sequence"/>
</dbReference>
<sequence length="812" mass="88831">MKVVALVSGGKDSCHAMYLCKSYGHEIVALANLYPVDEAIDELDSYMYQTVGHQVISAMAQCVGLPLFRRKIRGQSRSTGLRYTRTDGDEVEDLEILLRAVKSRFPDLQGVSTGAIASDYQRLRVENVCSRLGLISLAYMWKQEQPILLQNMIDSGLHAVLVKVAAMGLDPKKHLGKDLSSLQPLFMRLQDLYGCNVCGEGGEYETLTLDSPVFTNARIILDEFSVELHSADSIAPVGCLHPLKFHLEAKSEALGPEMPSETMWEEVGEPPAPTESCFNACNGGSRAFMEPATLVQDDRISPKVQISVSVKRQRHGFVALTCCMQPDQTVALELQDELDELLKAVEGELQNENLSWADVIYVHLFLKDMTKFSKANEKYMEHITEKLCVRGVPSRSCVELPLVESGMGGALVEIIAAESQTKRVLHVQSISCWAPCCIGPYSQATLFQGLLYMAGQLGLDPPTMTLVSGGGAVEMLQALRNCEAVGSAYTASFLSSVMSFTVFCSSAADLVEREQMEDVLTRYLLTYRETIRNGDRAASFEVLPEPLMLYILVPALPKGALVEVAPFACVMRPVEEFSDSEDEGASLTWTETRVDSRALDEALPMKLGEDHSSDGIANDKGLHVQHGQRQYVCAPCKGLVLPRYFCKAIIHILLTGGQTRTEPSSCERITSLSKSLFVGSLDLSVSGQSVEAHRKLEDNVMSSEGECNLTSALSRSLYSLLLTLKDASLCWDDVIVFRVYFVLSFTSAQCLRKALEAAIVQLDDADFRSRGSSDFGGPRPTLIPVLGVGDNAKMQGVIGMELTASGSLASKL</sequence>
<dbReference type="CDD" id="cd06156">
    <property type="entry name" value="eu_AANH_C_2"/>
    <property type="match status" value="1"/>
</dbReference>
<evidence type="ECO:0000256" key="4">
    <source>
        <dbReference type="ARBA" id="ARBA00018426"/>
    </source>
</evidence>
<evidence type="ECO:0000256" key="1">
    <source>
        <dbReference type="ARBA" id="ARBA00005156"/>
    </source>
</evidence>
<evidence type="ECO:0000256" key="11">
    <source>
        <dbReference type="ARBA" id="ARBA00032849"/>
    </source>
</evidence>
<dbReference type="Gene3D" id="3.40.50.620">
    <property type="entry name" value="HUPs"/>
    <property type="match status" value="1"/>
</dbReference>
<dbReference type="Pfam" id="PF01902">
    <property type="entry name" value="Diphthami_syn_2"/>
    <property type="match status" value="1"/>
</dbReference>
<keyword evidence="15" id="KW-1185">Reference proteome</keyword>
<evidence type="ECO:0000313" key="15">
    <source>
        <dbReference type="Proteomes" id="UP001605036"/>
    </source>
</evidence>
<evidence type="ECO:0000256" key="5">
    <source>
        <dbReference type="ARBA" id="ARBA00022598"/>
    </source>
</evidence>
<comment type="similarity">
    <text evidence="2">Belongs to the Diphthine--ammonia ligase family.</text>
</comment>
<evidence type="ECO:0000256" key="8">
    <source>
        <dbReference type="ARBA" id="ARBA00029814"/>
    </source>
</evidence>
<dbReference type="InterPro" id="IPR014729">
    <property type="entry name" value="Rossmann-like_a/b/a_fold"/>
</dbReference>
<dbReference type="AlphaFoldDB" id="A0ABD1Z2W3"/>